<protein>
    <submittedName>
        <fullName evidence="1">Uncharacterized protein</fullName>
    </submittedName>
</protein>
<dbReference type="AlphaFoldDB" id="A0A0F9RV28"/>
<sequence>MKPKCPHLRVIQGGDEEGYMCELEDKWCLVECGYECDIYNVFLEEVSDGTYK</sequence>
<gene>
    <name evidence="1" type="ORF">LCGC14_0598900</name>
</gene>
<dbReference type="EMBL" id="LAZR01000956">
    <property type="protein sequence ID" value="KKN53797.1"/>
    <property type="molecule type" value="Genomic_DNA"/>
</dbReference>
<evidence type="ECO:0000313" key="1">
    <source>
        <dbReference type="EMBL" id="KKN53797.1"/>
    </source>
</evidence>
<reference evidence="1" key="1">
    <citation type="journal article" date="2015" name="Nature">
        <title>Complex archaea that bridge the gap between prokaryotes and eukaryotes.</title>
        <authorList>
            <person name="Spang A."/>
            <person name="Saw J.H."/>
            <person name="Jorgensen S.L."/>
            <person name="Zaremba-Niedzwiedzka K."/>
            <person name="Martijn J."/>
            <person name="Lind A.E."/>
            <person name="van Eijk R."/>
            <person name="Schleper C."/>
            <person name="Guy L."/>
            <person name="Ettema T.J."/>
        </authorList>
    </citation>
    <scope>NUCLEOTIDE SEQUENCE</scope>
</reference>
<organism evidence="1">
    <name type="scientific">marine sediment metagenome</name>
    <dbReference type="NCBI Taxonomy" id="412755"/>
    <lineage>
        <taxon>unclassified sequences</taxon>
        <taxon>metagenomes</taxon>
        <taxon>ecological metagenomes</taxon>
    </lineage>
</organism>
<proteinExistence type="predicted"/>
<comment type="caution">
    <text evidence="1">The sequence shown here is derived from an EMBL/GenBank/DDBJ whole genome shotgun (WGS) entry which is preliminary data.</text>
</comment>
<accession>A0A0F9RV28</accession>
<name>A0A0F9RV28_9ZZZZ</name>